<feature type="transmembrane region" description="Helical" evidence="1">
    <location>
        <begin position="76"/>
        <end position="94"/>
    </location>
</feature>
<name>M4SLX7_9CAUD</name>
<dbReference type="EMBL" id="HQ634194">
    <property type="protein sequence ID" value="AGH57028.1"/>
    <property type="molecule type" value="Genomic_DNA"/>
</dbReference>
<feature type="transmembrane region" description="Helical" evidence="1">
    <location>
        <begin position="34"/>
        <end position="55"/>
    </location>
</feature>
<feature type="transmembrane region" description="Helical" evidence="1">
    <location>
        <begin position="100"/>
        <end position="116"/>
    </location>
</feature>
<dbReference type="RefSeq" id="YP_007674099.1">
    <property type="nucleotide sequence ID" value="NC_020848.1"/>
</dbReference>
<organism evidence="2 3">
    <name type="scientific">Vibrio phage VBP47</name>
    <dbReference type="NCBI Taxonomy" id="754073"/>
    <lineage>
        <taxon>Viruses</taxon>
        <taxon>Duplodnaviria</taxon>
        <taxon>Heunggongvirae</taxon>
        <taxon>Uroviricota</taxon>
        <taxon>Caudoviricetes</taxon>
        <taxon>Schitoviridae</taxon>
        <taxon>Fuhrmanvirinae</taxon>
        <taxon>Stoningtonvirus</taxon>
        <taxon>Stoningtonvirus VBP47</taxon>
    </lineage>
</organism>
<feature type="transmembrane region" description="Helical" evidence="1">
    <location>
        <begin position="12"/>
        <end position="28"/>
    </location>
</feature>
<evidence type="ECO:0000313" key="3">
    <source>
        <dbReference type="Proteomes" id="UP000204031"/>
    </source>
</evidence>
<sequence length="118" mass="13626">MEMSNRRLVKNICMDVAILYPLIYFAGFQQVGWVSVIALGLNILAFVCAIAIYFYMDSIVKDLKNDWENYSAFHRVYILSTTAVELGIFIYLGWIGFSVMWVLTLILFIAFLRGVYDD</sequence>
<evidence type="ECO:0000256" key="1">
    <source>
        <dbReference type="SAM" id="Phobius"/>
    </source>
</evidence>
<keyword evidence="1" id="KW-0472">Membrane</keyword>
<accession>M4SLX7</accession>
<keyword evidence="1" id="KW-1133">Transmembrane helix</keyword>
<keyword evidence="3" id="KW-1185">Reference proteome</keyword>
<dbReference type="GeneID" id="15010629"/>
<keyword evidence="1" id="KW-0812">Transmembrane</keyword>
<gene>
    <name evidence="2" type="ORF">VPNG_00004</name>
</gene>
<dbReference type="OrthoDB" id="39336at10239"/>
<protein>
    <submittedName>
        <fullName evidence="2">Uncharacterized protein</fullName>
    </submittedName>
</protein>
<dbReference type="Proteomes" id="UP000204031">
    <property type="component" value="Segment"/>
</dbReference>
<proteinExistence type="predicted"/>
<evidence type="ECO:0000313" key="2">
    <source>
        <dbReference type="EMBL" id="AGH57028.1"/>
    </source>
</evidence>
<dbReference type="KEGG" id="vg:15010629"/>
<reference evidence="2 3" key="1">
    <citation type="submission" date="2010-11" db="EMBL/GenBank/DDBJ databases">
        <title>The Genome Sequence of Vibrio phage VBP47.</title>
        <authorList>
            <consortium name="The Broad Institute Genome Sequencing Platform"/>
            <person name="Henn M.R."/>
            <person name="Wharam S."/>
            <person name="Gilg I."/>
            <person name="Martinez Martinez J."/>
            <person name="Wilson W."/>
            <person name="Levin J."/>
            <person name="Malboeuf C."/>
            <person name="Casali M."/>
            <person name="Russ C."/>
            <person name="Lennon N."/>
            <person name="Chapman S.B."/>
            <person name="Erlich R."/>
            <person name="Young S.K."/>
            <person name="Yandava C."/>
            <person name="Zeng Q."/>
            <person name="Fitzgerald M.F."/>
            <person name="Alvarado L."/>
            <person name="Anderson S."/>
            <person name="Berlin A."/>
            <person name="Chen Z."/>
            <person name="Freedman E."/>
            <person name="Gellesch M."/>
            <person name="Goldberg J."/>
            <person name="Green L."/>
            <person name="Griggs A."/>
            <person name="Gujja S."/>
            <person name="Heilman E."/>
            <person name="Heiman D."/>
            <person name="Hollinger A."/>
            <person name="Howarth C."/>
            <person name="Larson L."/>
            <person name="Mehta T."/>
            <person name="Neiman D."/>
            <person name="Pearson M."/>
            <person name="Roberts A."/>
            <person name="Ryan E."/>
            <person name="Saif S."/>
            <person name="Shea T."/>
            <person name="Shenoy N."/>
            <person name="Sisk P."/>
            <person name="Stolte C."/>
            <person name="Sykes S."/>
            <person name="White J."/>
            <person name="Haas B."/>
            <person name="Nusbaum C."/>
            <person name="Birren B."/>
        </authorList>
    </citation>
    <scope>NUCLEOTIDE SEQUENCE [LARGE SCALE GENOMIC DNA]</scope>
    <source>
        <strain evidence="2 3">VBP47</strain>
    </source>
</reference>